<feature type="transmembrane region" description="Helical" evidence="5">
    <location>
        <begin position="172"/>
        <end position="190"/>
    </location>
</feature>
<feature type="transmembrane region" description="Helical" evidence="5">
    <location>
        <begin position="144"/>
        <end position="166"/>
    </location>
</feature>
<evidence type="ECO:0000256" key="1">
    <source>
        <dbReference type="ARBA" id="ARBA00004141"/>
    </source>
</evidence>
<reference evidence="6" key="2">
    <citation type="submission" date="2022-06" db="UniProtKB">
        <authorList>
            <consortium name="EnsemblMetazoa"/>
        </authorList>
    </citation>
    <scope>IDENTIFICATION</scope>
</reference>
<evidence type="ECO:0000256" key="3">
    <source>
        <dbReference type="ARBA" id="ARBA00022989"/>
    </source>
</evidence>
<name>A0A8R2NT89_ACYPI</name>
<reference evidence="7" key="1">
    <citation type="submission" date="2010-06" db="EMBL/GenBank/DDBJ databases">
        <authorList>
            <person name="Jiang H."/>
            <person name="Abraham K."/>
            <person name="Ali S."/>
            <person name="Alsbrooks S.L."/>
            <person name="Anim B.N."/>
            <person name="Anosike U.S."/>
            <person name="Attaway T."/>
            <person name="Bandaranaike D.P."/>
            <person name="Battles P.K."/>
            <person name="Bell S.N."/>
            <person name="Bell A.V."/>
            <person name="Beltran B."/>
            <person name="Bickham C."/>
            <person name="Bustamante Y."/>
            <person name="Caleb T."/>
            <person name="Canada A."/>
            <person name="Cardenas V."/>
            <person name="Carter K."/>
            <person name="Chacko J."/>
            <person name="Chandrabose M.N."/>
            <person name="Chavez D."/>
            <person name="Chavez A."/>
            <person name="Chen L."/>
            <person name="Chu H.-S."/>
            <person name="Claassen K.J."/>
            <person name="Cockrell R."/>
            <person name="Collins M."/>
            <person name="Cooper J.A."/>
            <person name="Cree A."/>
            <person name="Curry S.M."/>
            <person name="Da Y."/>
            <person name="Dao M.D."/>
            <person name="Das B."/>
            <person name="Davila M.-L."/>
            <person name="Davy-Carroll L."/>
            <person name="Denson S."/>
            <person name="Dinh H."/>
            <person name="Ebong V.E."/>
            <person name="Edwards J.R."/>
            <person name="Egan A."/>
            <person name="El-Daye J."/>
            <person name="Escobedo L."/>
            <person name="Fernandez S."/>
            <person name="Fernando P.R."/>
            <person name="Flagg N."/>
            <person name="Forbes L.D."/>
            <person name="Fowler R.G."/>
            <person name="Fu Q."/>
            <person name="Gabisi R.A."/>
            <person name="Ganer J."/>
            <person name="Garbino Pronczuk A."/>
            <person name="Garcia R.M."/>
            <person name="Garner T."/>
            <person name="Garrett T.E."/>
            <person name="Gonzalez D.A."/>
            <person name="Hamid H."/>
            <person name="Hawkins E.S."/>
            <person name="Hirani K."/>
            <person name="Hogues M.E."/>
            <person name="Hollins B."/>
            <person name="Hsiao C.-H."/>
            <person name="Jabil R."/>
            <person name="James M.L."/>
            <person name="Jhangiani S.N."/>
            <person name="Johnson B."/>
            <person name="Johnson Q."/>
            <person name="Joshi V."/>
            <person name="Kalu J.B."/>
            <person name="Kam C."/>
            <person name="Kashfia A."/>
            <person name="Keebler J."/>
            <person name="Kisamo H."/>
            <person name="Kovar C.L."/>
            <person name="Lago L.A."/>
            <person name="Lai C.-Y."/>
            <person name="Laidlaw J."/>
            <person name="Lara F."/>
            <person name="Le T.-K."/>
            <person name="Lee S.L."/>
            <person name="Legall F.H."/>
            <person name="Lemon S.J."/>
            <person name="Lewis L.R."/>
            <person name="Li B."/>
            <person name="Liu Y."/>
            <person name="Liu Y.-S."/>
            <person name="Lopez J."/>
            <person name="Lozado R.J."/>
            <person name="Lu J."/>
            <person name="Madu R.C."/>
            <person name="Maheshwari M."/>
            <person name="Maheshwari R."/>
            <person name="Malloy K."/>
            <person name="Martinez E."/>
            <person name="Mathew T."/>
            <person name="Mercado I.C."/>
            <person name="Mercado C."/>
            <person name="Meyer B."/>
            <person name="Montgomery K."/>
            <person name="Morgan M.B."/>
            <person name="Munidasa M."/>
            <person name="Nazareth L.V."/>
            <person name="Nelson J."/>
            <person name="Ng B.M."/>
            <person name="Nguyen N.B."/>
            <person name="Nguyen P.Q."/>
            <person name="Nguyen T."/>
            <person name="Obregon M."/>
            <person name="Okwuonu G.O."/>
            <person name="Onwere C.G."/>
            <person name="Orozco G."/>
            <person name="Parra A."/>
            <person name="Patel S."/>
            <person name="Patil S."/>
            <person name="Perez A."/>
            <person name="Perez Y."/>
            <person name="Pham C."/>
            <person name="Primus E.L."/>
            <person name="Pu L.-L."/>
            <person name="Puazo M."/>
            <person name="Qin X."/>
            <person name="Quiroz J.B."/>
            <person name="Reese J."/>
            <person name="Richards S."/>
            <person name="Rives C.M."/>
            <person name="Robberts R."/>
            <person name="Ruiz S.J."/>
            <person name="Ruiz M.J."/>
            <person name="Santibanez J."/>
            <person name="Schneider B.W."/>
            <person name="Sisson I."/>
            <person name="Smith M."/>
            <person name="Sodergren E."/>
            <person name="Song X.-Z."/>
            <person name="Song B.B."/>
            <person name="Summersgill H."/>
            <person name="Thelus R."/>
            <person name="Thornton R.D."/>
            <person name="Trejos Z.Y."/>
            <person name="Usmani K."/>
            <person name="Vattathil S."/>
            <person name="Villasana D."/>
            <person name="Walker D.L."/>
            <person name="Wang S."/>
            <person name="Wang K."/>
            <person name="White C.S."/>
            <person name="Williams A.C."/>
            <person name="Williamson J."/>
            <person name="Wilson K."/>
            <person name="Woghiren I.O."/>
            <person name="Woodworth J.R."/>
            <person name="Worley K.C."/>
            <person name="Wright R.A."/>
            <person name="Wu W."/>
            <person name="Young L."/>
            <person name="Zhang L."/>
            <person name="Zhang J."/>
            <person name="Zhu Y."/>
            <person name="Muzny D.M."/>
            <person name="Weinstock G."/>
            <person name="Gibbs R.A."/>
        </authorList>
    </citation>
    <scope>NUCLEOTIDE SEQUENCE [LARGE SCALE GENOMIC DNA]</scope>
    <source>
        <strain evidence="7">LSR1</strain>
    </source>
</reference>
<accession>A0A8R2NT89</accession>
<keyword evidence="7" id="KW-1185">Reference proteome</keyword>
<dbReference type="OMA" id="MGDVIGM"/>
<dbReference type="RefSeq" id="XP_029347455.1">
    <property type="nucleotide sequence ID" value="XM_029491595.1"/>
</dbReference>
<dbReference type="Pfam" id="PF01027">
    <property type="entry name" value="Bax1-I"/>
    <property type="match status" value="1"/>
</dbReference>
<proteinExistence type="inferred from homology"/>
<evidence type="ECO:0000313" key="7">
    <source>
        <dbReference type="Proteomes" id="UP000007819"/>
    </source>
</evidence>
<dbReference type="InterPro" id="IPR006214">
    <property type="entry name" value="Bax_inhibitor_1-related"/>
</dbReference>
<dbReference type="AlphaFoldDB" id="A0A8R2NT89"/>
<keyword evidence="3 5" id="KW-1133">Transmembrane helix</keyword>
<feature type="transmembrane region" description="Helical" evidence="5">
    <location>
        <begin position="92"/>
        <end position="113"/>
    </location>
</feature>
<dbReference type="CDD" id="cd10428">
    <property type="entry name" value="LFG_like"/>
    <property type="match status" value="1"/>
</dbReference>
<dbReference type="EnsemblMetazoa" id="XM_029491595.1">
    <property type="protein sequence ID" value="XP_029347455.1"/>
    <property type="gene ID" value="LOC100168272"/>
</dbReference>
<evidence type="ECO:0000256" key="5">
    <source>
        <dbReference type="RuleBase" id="RU004379"/>
    </source>
</evidence>
<sequence>MSTGQETQNPSGDLGFSDKTIRKDFICKVYSILTCQLMITLIFVAIATLHDETRTYIKTNCWLFFTALVITIGTLIALACCENVRRKSPLNFILLFVFTLSESFLIAVCVSRYYPEQILLALGLTILICFTLTIFAFQTKIDFTVIGGFLLIALIILFVGSIVALFFPGKMMTLIIASACAIIFSIFLICDTQRMVGGNHKYSISPEEYIFAALTLYVDIINIFLYILAIIAASDD</sequence>
<protein>
    <submittedName>
        <fullName evidence="6">Uncharacterized protein</fullName>
    </submittedName>
</protein>
<feature type="transmembrane region" description="Helical" evidence="5">
    <location>
        <begin position="29"/>
        <end position="50"/>
    </location>
</feature>
<dbReference type="GO" id="GO:0016020">
    <property type="term" value="C:membrane"/>
    <property type="evidence" value="ECO:0007669"/>
    <property type="project" value="UniProtKB-SubCell"/>
</dbReference>
<keyword evidence="2 5" id="KW-0812">Transmembrane</keyword>
<organism evidence="6 7">
    <name type="scientific">Acyrthosiphon pisum</name>
    <name type="common">Pea aphid</name>
    <dbReference type="NCBI Taxonomy" id="7029"/>
    <lineage>
        <taxon>Eukaryota</taxon>
        <taxon>Metazoa</taxon>
        <taxon>Ecdysozoa</taxon>
        <taxon>Arthropoda</taxon>
        <taxon>Hexapoda</taxon>
        <taxon>Insecta</taxon>
        <taxon>Pterygota</taxon>
        <taxon>Neoptera</taxon>
        <taxon>Paraneoptera</taxon>
        <taxon>Hemiptera</taxon>
        <taxon>Sternorrhyncha</taxon>
        <taxon>Aphidomorpha</taxon>
        <taxon>Aphidoidea</taxon>
        <taxon>Aphididae</taxon>
        <taxon>Macrosiphini</taxon>
        <taxon>Acyrthosiphon</taxon>
    </lineage>
</organism>
<comment type="subcellular location">
    <subcellularLocation>
        <location evidence="1">Membrane</location>
        <topology evidence="1">Multi-pass membrane protein</topology>
    </subcellularLocation>
</comment>
<feature type="transmembrane region" description="Helical" evidence="5">
    <location>
        <begin position="210"/>
        <end position="233"/>
    </location>
</feature>
<dbReference type="OrthoDB" id="7933078at2759"/>
<dbReference type="KEGG" id="api:100168272"/>
<dbReference type="PANTHER" id="PTHR23291">
    <property type="entry name" value="BAX INHIBITOR-RELATED"/>
    <property type="match status" value="1"/>
</dbReference>
<dbReference type="GeneID" id="100168272"/>
<feature type="transmembrane region" description="Helical" evidence="5">
    <location>
        <begin position="119"/>
        <end position="137"/>
    </location>
</feature>
<keyword evidence="4 5" id="KW-0472">Membrane</keyword>
<dbReference type="Proteomes" id="UP000007819">
    <property type="component" value="Chromosome X"/>
</dbReference>
<evidence type="ECO:0000256" key="2">
    <source>
        <dbReference type="ARBA" id="ARBA00022692"/>
    </source>
</evidence>
<feature type="transmembrane region" description="Helical" evidence="5">
    <location>
        <begin position="62"/>
        <end position="80"/>
    </location>
</feature>
<comment type="similarity">
    <text evidence="5">Belongs to the BI1 family.</text>
</comment>
<evidence type="ECO:0000313" key="6">
    <source>
        <dbReference type="EnsemblMetazoa" id="XP_029347455.1"/>
    </source>
</evidence>
<dbReference type="PANTHER" id="PTHR23291:SF47">
    <property type="entry name" value="TRANSMEMBRANE BAX INHIBITOR MOTIF CONTAINING 7"/>
    <property type="match status" value="1"/>
</dbReference>
<evidence type="ECO:0000256" key="4">
    <source>
        <dbReference type="ARBA" id="ARBA00023136"/>
    </source>
</evidence>